<keyword evidence="1" id="KW-1133">Transmembrane helix</keyword>
<feature type="transmembrane region" description="Helical" evidence="1">
    <location>
        <begin position="43"/>
        <end position="61"/>
    </location>
</feature>
<name>L7MIZ7_RHIPC</name>
<accession>L7MIZ7</accession>
<keyword evidence="1" id="KW-0812">Transmembrane</keyword>
<dbReference type="EMBL" id="GACK01001781">
    <property type="protein sequence ID" value="JAA63253.1"/>
    <property type="molecule type" value="mRNA"/>
</dbReference>
<proteinExistence type="evidence at transcript level"/>
<dbReference type="InterPro" id="IPR012674">
    <property type="entry name" value="Calycin"/>
</dbReference>
<evidence type="ECO:0000313" key="2">
    <source>
        <dbReference type="EMBL" id="JAA63253.1"/>
    </source>
</evidence>
<dbReference type="AlphaFoldDB" id="L7MIZ7"/>
<evidence type="ECO:0000256" key="1">
    <source>
        <dbReference type="SAM" id="Phobius"/>
    </source>
</evidence>
<reference evidence="2" key="2">
    <citation type="journal article" date="2015" name="J. Proteomics">
        <title>Sexual differences in the sialomes of the zebra tick, Rhipicephalus pulchellus.</title>
        <authorList>
            <person name="Tan A.W."/>
            <person name="Francischetti I.M."/>
            <person name="Slovak M."/>
            <person name="Kini R.M."/>
            <person name="Ribeiro J.M."/>
        </authorList>
    </citation>
    <scope>NUCLEOTIDE SEQUENCE</scope>
    <source>
        <tissue evidence="2">Salivary gland</tissue>
    </source>
</reference>
<sequence length="229" mass="26985">QITQLQKVCVEFSRSIKPLRLKFWSYNLLAVLLKKSSAEGEKMNTIFFALLLPAFFIIVPGQRNHTQLPGYKIPARSRKDIYLMGFSSTLNNPNITCVRSSFVRRTNETVDRNILLNWRVDDKWIRVNRSIRIYVPLSPIVFNLSVKYDVFFMMYAGAKEHYRVHYYNSQCLIIGDQITNIWERPQCSLWVKINGTEKVPELCKFNFKNSCNNTHIFNETYWQSCNTTF</sequence>
<reference evidence="2" key="1">
    <citation type="submission" date="2012-11" db="EMBL/GenBank/DDBJ databases">
        <authorList>
            <person name="Lucero-Rivera Y.E."/>
            <person name="Tovar-Ramirez D."/>
        </authorList>
    </citation>
    <scope>NUCLEOTIDE SEQUENCE</scope>
    <source>
        <tissue evidence="2">Salivary gland</tissue>
    </source>
</reference>
<dbReference type="Gene3D" id="2.40.128.20">
    <property type="match status" value="1"/>
</dbReference>
<feature type="non-terminal residue" evidence="2">
    <location>
        <position position="1"/>
    </location>
</feature>
<keyword evidence="1" id="KW-0472">Membrane</keyword>
<organism evidence="2">
    <name type="scientific">Rhipicephalus pulchellus</name>
    <name type="common">Yellow backed tick</name>
    <name type="synonym">Dermacentor pulchellus</name>
    <dbReference type="NCBI Taxonomy" id="72859"/>
    <lineage>
        <taxon>Eukaryota</taxon>
        <taxon>Metazoa</taxon>
        <taxon>Ecdysozoa</taxon>
        <taxon>Arthropoda</taxon>
        <taxon>Chelicerata</taxon>
        <taxon>Arachnida</taxon>
        <taxon>Acari</taxon>
        <taxon>Parasitiformes</taxon>
        <taxon>Ixodida</taxon>
        <taxon>Ixodoidea</taxon>
        <taxon>Ixodidae</taxon>
        <taxon>Rhipicephalinae</taxon>
        <taxon>Rhipicephalus</taxon>
        <taxon>Rhipicephalus</taxon>
    </lineage>
</organism>
<protein>
    <submittedName>
        <fullName evidence="2">Putative group viii salivary lipocalin</fullName>
    </submittedName>
</protein>